<dbReference type="Pfam" id="PF13009">
    <property type="entry name" value="Integrase_2"/>
    <property type="match status" value="2"/>
</dbReference>
<name>A0ABX1MUP2_9RHOO</name>
<accession>A0ABX1MUP2</accession>
<evidence type="ECO:0008006" key="3">
    <source>
        <dbReference type="Google" id="ProtNLM"/>
    </source>
</evidence>
<gene>
    <name evidence="1" type="ORF">GPA26_20970</name>
</gene>
<sequence length="980" mass="111122">MPKGKRTVEKKFDADFRFVLDLDQAMEGWRVWAAEYWAGLPKTRPNMMQSALTAFLVHYLHGQQLHAPPLDAFFAANRSLPPLDTALGLELLSSERVANQKHDTVSDFLDWVLREKLAAPDADGHRVVPPRLAHPFPRRGAKRHGKTSDLSFAHVLKLDPRLEEWRQLAADWLKDQKADVSNRRDSLDRFLIHYIHGQNLEHNYGRFFLRETEKPDLAPVLISAKRKGARKLLSQDVKNNNIIADFLDWVLATRLCDPETGEWDRSRFHNPVPRLSKAGLPTNSQSDKASLSIRYIRELRGMLAEGRNLQDWKWAQAAMEDGRYGGDWFVVDPAIIDPDDPDCVARCRAASKHEMEHKGYPAEVWEMWSPVRAVTLYLKLELPLRTFQVRMLDSGEADTWRYVHAPGGGGFILNRGPLATGSEQRPSQRGVFHRSANEKEAGFYINTNKTADIDTTENEKGYVIPWANDEALYWLEKLRTWQERYNPIPAPTPWTALEAKHFGRTPPHAEVLAQRGSTCFLFRDPTDGEGDKPLVKTALDRVWYKLLARLEQRCANRGETLDDGTPIRFVDPDSSTTTRFPLHALRVSLISYYILDLKLPIAVVSKMIAGHATIIMTLYYTKFGKAYMREVLSEAEKSDLEAEQANHRRFLMEESFEQVSQRFAYVSEDAVRTAANNRSAAAFVFDDNGICPNGATLCDVGGDKLTDRQTEQFYAPVPGFPQERNCVCCRFFLTGPAFLPGLIAHFNTVSEKTHRQSDRYSALNDKLVDLEDRQRACEREDQPFLQVRELDQLSKYVEAEAITLNGLMNTLQATHHLIQRAIQIAGDTQKEGVKLVAKGSMTDLKVGFIESQSVLHQLEVVCENAVIYPSIDAGFATIRRAQMLDAMLRYNGMDPVLMYLTQEQQLHVGNAVMQLIQARTGSIEGALPYAECRLRLKDIGLLKDEVMTEIAHVKAQSLIDHAKAKRALTPPREDSNDHAS</sequence>
<evidence type="ECO:0000313" key="2">
    <source>
        <dbReference type="Proteomes" id="UP000652074"/>
    </source>
</evidence>
<protein>
    <recommendedName>
        <fullName evidence="3">Integrase</fullName>
    </recommendedName>
</protein>
<dbReference type="InterPro" id="IPR013762">
    <property type="entry name" value="Integrase-like_cat_sf"/>
</dbReference>
<reference evidence="1 2" key="1">
    <citation type="submission" date="2019-12" db="EMBL/GenBank/DDBJ databases">
        <title>Comparative genomics gives insights into the taxonomy of the Azoarcus-Aromatoleum group and reveals separate origins of nif in the plant-associated Azoarcus and non-plant-associated Aromatoleum sub-groups.</title>
        <authorList>
            <person name="Lafos M."/>
            <person name="Maluk M."/>
            <person name="Batista M."/>
            <person name="Junghare M."/>
            <person name="Carmona M."/>
            <person name="Faoro H."/>
            <person name="Cruz L.M."/>
            <person name="Battistoni F."/>
            <person name="De Souza E."/>
            <person name="Pedrosa F."/>
            <person name="Chen W.-M."/>
            <person name="Poole P.S."/>
            <person name="Dixon R.A."/>
            <person name="James E.K."/>
        </authorList>
    </citation>
    <scope>NUCLEOTIDE SEQUENCE [LARGE SCALE GENOMIC DNA]</scope>
    <source>
        <strain evidence="1 2">ToN1</strain>
    </source>
</reference>
<dbReference type="Proteomes" id="UP000652074">
    <property type="component" value="Unassembled WGS sequence"/>
</dbReference>
<comment type="caution">
    <text evidence="1">The sequence shown here is derived from an EMBL/GenBank/DDBJ whole genome shotgun (WGS) entry which is preliminary data.</text>
</comment>
<organism evidence="1 2">
    <name type="scientific">Aromatoleum petrolei</name>
    <dbReference type="NCBI Taxonomy" id="76116"/>
    <lineage>
        <taxon>Bacteria</taxon>
        <taxon>Pseudomonadati</taxon>
        <taxon>Pseudomonadota</taxon>
        <taxon>Betaproteobacteria</taxon>
        <taxon>Rhodocyclales</taxon>
        <taxon>Rhodocyclaceae</taxon>
        <taxon>Aromatoleum</taxon>
    </lineage>
</organism>
<dbReference type="RefSeq" id="WP_169208271.1">
    <property type="nucleotide sequence ID" value="NZ_CP059560.1"/>
</dbReference>
<proteinExistence type="predicted"/>
<dbReference type="Gene3D" id="1.10.443.10">
    <property type="entry name" value="Intergrase catalytic core"/>
    <property type="match status" value="1"/>
</dbReference>
<dbReference type="EMBL" id="WTVR01000058">
    <property type="protein sequence ID" value="NMF90940.1"/>
    <property type="molecule type" value="Genomic_DNA"/>
</dbReference>
<keyword evidence="2" id="KW-1185">Reference proteome</keyword>
<dbReference type="InterPro" id="IPR024965">
    <property type="entry name" value="Putative_integrase"/>
</dbReference>
<evidence type="ECO:0000313" key="1">
    <source>
        <dbReference type="EMBL" id="NMF90940.1"/>
    </source>
</evidence>